<name>A0ABV3ETV4_9ACTN</name>
<reference evidence="2 3" key="1">
    <citation type="submission" date="2024-06" db="EMBL/GenBank/DDBJ databases">
        <title>The Natural Products Discovery Center: Release of the First 8490 Sequenced Strains for Exploring Actinobacteria Biosynthetic Diversity.</title>
        <authorList>
            <person name="Kalkreuter E."/>
            <person name="Kautsar S.A."/>
            <person name="Yang D."/>
            <person name="Bader C.D."/>
            <person name="Teijaro C.N."/>
            <person name="Fluegel L."/>
            <person name="Davis C.M."/>
            <person name="Simpson J.R."/>
            <person name="Lauterbach L."/>
            <person name="Steele A.D."/>
            <person name="Gui C."/>
            <person name="Meng S."/>
            <person name="Li G."/>
            <person name="Viehrig K."/>
            <person name="Ye F."/>
            <person name="Su P."/>
            <person name="Kiefer A.F."/>
            <person name="Nichols A."/>
            <person name="Cepeda A.J."/>
            <person name="Yan W."/>
            <person name="Fan B."/>
            <person name="Jiang Y."/>
            <person name="Adhikari A."/>
            <person name="Zheng C.-J."/>
            <person name="Schuster L."/>
            <person name="Cowan T.M."/>
            <person name="Smanski M.J."/>
            <person name="Chevrette M.G."/>
            <person name="De Carvalho L.P.S."/>
            <person name="Shen B."/>
        </authorList>
    </citation>
    <scope>NUCLEOTIDE SEQUENCE [LARGE SCALE GENOMIC DNA]</scope>
    <source>
        <strain evidence="2 3">NPDC048117</strain>
    </source>
</reference>
<feature type="region of interest" description="Disordered" evidence="1">
    <location>
        <begin position="1"/>
        <end position="48"/>
    </location>
</feature>
<comment type="caution">
    <text evidence="2">The sequence shown here is derived from an EMBL/GenBank/DDBJ whole genome shotgun (WGS) entry which is preliminary data.</text>
</comment>
<keyword evidence="3" id="KW-1185">Reference proteome</keyword>
<sequence length="48" mass="5602">MPDRKDEERGDKSHPLEQVTGERDVTPEEERSRQGDDRSSSTDEERND</sequence>
<proteinExistence type="predicted"/>
<accession>A0ABV3ETV4</accession>
<protein>
    <submittedName>
        <fullName evidence="2">Uncharacterized protein</fullName>
    </submittedName>
</protein>
<evidence type="ECO:0000313" key="3">
    <source>
        <dbReference type="Proteomes" id="UP001551584"/>
    </source>
</evidence>
<dbReference type="Proteomes" id="UP001551584">
    <property type="component" value="Unassembled WGS sequence"/>
</dbReference>
<dbReference type="RefSeq" id="WP_166029285.1">
    <property type="nucleotide sequence ID" value="NZ_JBEZNA010000049.1"/>
</dbReference>
<gene>
    <name evidence="2" type="ORF">AB0D95_20135</name>
</gene>
<organism evidence="2 3">
    <name type="scientific">Streptomyces chilikensis</name>
    <dbReference type="NCBI Taxonomy" id="1194079"/>
    <lineage>
        <taxon>Bacteria</taxon>
        <taxon>Bacillati</taxon>
        <taxon>Actinomycetota</taxon>
        <taxon>Actinomycetes</taxon>
        <taxon>Kitasatosporales</taxon>
        <taxon>Streptomycetaceae</taxon>
        <taxon>Streptomyces</taxon>
    </lineage>
</organism>
<evidence type="ECO:0000256" key="1">
    <source>
        <dbReference type="SAM" id="MobiDB-lite"/>
    </source>
</evidence>
<evidence type="ECO:0000313" key="2">
    <source>
        <dbReference type="EMBL" id="MEU9579549.1"/>
    </source>
</evidence>
<dbReference type="EMBL" id="JBEZNA010000049">
    <property type="protein sequence ID" value="MEU9579549.1"/>
    <property type="molecule type" value="Genomic_DNA"/>
</dbReference>